<dbReference type="Gene3D" id="3.90.226.10">
    <property type="entry name" value="2-enoyl-CoA Hydratase, Chain A, domain 1"/>
    <property type="match status" value="1"/>
</dbReference>
<dbReference type="InterPro" id="IPR029045">
    <property type="entry name" value="ClpP/crotonase-like_dom_sf"/>
</dbReference>
<protein>
    <submittedName>
        <fullName evidence="1">Uncharacterized protein</fullName>
    </submittedName>
</protein>
<dbReference type="SUPFAM" id="SSF52096">
    <property type="entry name" value="ClpP/crotonase"/>
    <property type="match status" value="1"/>
</dbReference>
<reference evidence="2" key="1">
    <citation type="journal article" date="2022" name="Microorganisms">
        <title>Beyond the ABCs#Discovery of Three New Plasmid Types in Rhodobacterales (RepQ, RepY, RepW).</title>
        <authorList>
            <person name="Freese H.M."/>
            <person name="Ringel V."/>
            <person name="Overmann J."/>
            <person name="Petersen J."/>
        </authorList>
    </citation>
    <scope>NUCLEOTIDE SEQUENCE [LARGE SCALE GENOMIC DNA]</scope>
    <source>
        <strain evidence="2">DSM 109990</strain>
    </source>
</reference>
<proteinExistence type="predicted"/>
<evidence type="ECO:0000313" key="2">
    <source>
        <dbReference type="Proteomes" id="UP000831019"/>
    </source>
</evidence>
<evidence type="ECO:0000313" key="1">
    <source>
        <dbReference type="EMBL" id="UOA14476.1"/>
    </source>
</evidence>
<dbReference type="RefSeq" id="WP_243262830.1">
    <property type="nucleotide sequence ID" value="NZ_CP085144.1"/>
</dbReference>
<dbReference type="Proteomes" id="UP000831019">
    <property type="component" value="Chromosome"/>
</dbReference>
<accession>A0ABY3ZIS1</accession>
<sequence>MQFEYTDEQTDLEIMLGGFRHINAFGTIGKGDADKLLKLIETAGVPPRTTVYINSSGGDAEEGIKLGCVICACQLDTSIGTYVLEPKSDDDPIVARTLYSGKCLSAATLMFAGGRLRHFPDGASFGVHRFAYKNPVPNDVEKSQVLSAGIAKYLDQMGISLGFLSLSAGTASNKLLELSEDELREHRMITGGATEVVWGTEMRAQMLYVRGKRDSIFGQHKVILAHAKGVGFMFFAVIEAQGRQDELCNFGVVELVLNGENKRIDISRRCSREPNDMDVVLMVNLKEGEAREVAYSNSFGVQIRASKEAEVFLGVSAMDTEGGRDSLRSLYENMKTSS</sequence>
<name>A0ABY3ZIS1_9RHOB</name>
<organism evidence="1 2">
    <name type="scientific">Sulfitobacter dubius</name>
    <dbReference type="NCBI Taxonomy" id="218673"/>
    <lineage>
        <taxon>Bacteria</taxon>
        <taxon>Pseudomonadati</taxon>
        <taxon>Pseudomonadota</taxon>
        <taxon>Alphaproteobacteria</taxon>
        <taxon>Rhodobacterales</taxon>
        <taxon>Roseobacteraceae</taxon>
        <taxon>Sulfitobacter</taxon>
    </lineage>
</organism>
<dbReference type="EMBL" id="CP085144">
    <property type="protein sequence ID" value="UOA14476.1"/>
    <property type="molecule type" value="Genomic_DNA"/>
</dbReference>
<gene>
    <name evidence="1" type="ORF">DSM109990_01282</name>
</gene>
<keyword evidence="2" id="KW-1185">Reference proteome</keyword>